<dbReference type="PROSITE" id="PS01149">
    <property type="entry name" value="PSI_RSU"/>
    <property type="match status" value="1"/>
</dbReference>
<comment type="caution">
    <text evidence="4">The sequence shown here is derived from an EMBL/GenBank/DDBJ whole genome shotgun (WGS) entry which is preliminary data.</text>
</comment>
<dbReference type="SUPFAM" id="SSF55120">
    <property type="entry name" value="Pseudouridine synthase"/>
    <property type="match status" value="1"/>
</dbReference>
<proteinExistence type="inferred from homology"/>
<accession>A0A0W0TSW3</accession>
<protein>
    <recommendedName>
        <fullName evidence="3">Pseudouridine synthase</fullName>
        <ecNumber evidence="3">5.4.99.-</ecNumber>
    </recommendedName>
</protein>
<keyword evidence="2 3" id="KW-0413">Isomerase</keyword>
<dbReference type="GO" id="GO:0006364">
    <property type="term" value="P:rRNA processing"/>
    <property type="evidence" value="ECO:0007669"/>
    <property type="project" value="UniProtKB-ARBA"/>
</dbReference>
<dbReference type="PATRIC" id="fig|45065.4.peg.1714"/>
<dbReference type="Gene3D" id="3.30.70.580">
    <property type="entry name" value="Pseudouridine synthase I, catalytic domain, N-terminal subdomain"/>
    <property type="match status" value="1"/>
</dbReference>
<dbReference type="InterPro" id="IPR020094">
    <property type="entry name" value="TruA/RsuA/RluB/E/F_N"/>
</dbReference>
<gene>
    <name evidence="4" type="ORF">Lgee_1578</name>
</gene>
<dbReference type="GO" id="GO:0001522">
    <property type="term" value="P:pseudouridine synthesis"/>
    <property type="evidence" value="ECO:0007669"/>
    <property type="project" value="InterPro"/>
</dbReference>
<evidence type="ECO:0000313" key="5">
    <source>
        <dbReference type="Proteomes" id="UP000054785"/>
    </source>
</evidence>
<dbReference type="InterPro" id="IPR006145">
    <property type="entry name" value="PsdUridine_synth_RsuA/RluA"/>
</dbReference>
<dbReference type="InterPro" id="IPR018496">
    <property type="entry name" value="PsdUridine_synth_RsuA/RluB_CS"/>
</dbReference>
<name>A0A0W0TSW3_9GAMM</name>
<dbReference type="InterPro" id="IPR000748">
    <property type="entry name" value="PsdUridine_synth_RsuA/RluB/E/F"/>
</dbReference>
<organism evidence="4 5">
    <name type="scientific">Legionella geestiana</name>
    <dbReference type="NCBI Taxonomy" id="45065"/>
    <lineage>
        <taxon>Bacteria</taxon>
        <taxon>Pseudomonadati</taxon>
        <taxon>Pseudomonadota</taxon>
        <taxon>Gammaproteobacteria</taxon>
        <taxon>Legionellales</taxon>
        <taxon>Legionellaceae</taxon>
        <taxon>Legionella</taxon>
    </lineage>
</organism>
<evidence type="ECO:0000313" key="4">
    <source>
        <dbReference type="EMBL" id="KTC98501.1"/>
    </source>
</evidence>
<dbReference type="Pfam" id="PF00849">
    <property type="entry name" value="PseudoU_synth_2"/>
    <property type="match status" value="1"/>
</dbReference>
<dbReference type="OrthoDB" id="9807213at2"/>
<keyword evidence="5" id="KW-1185">Reference proteome</keyword>
<dbReference type="InterPro" id="IPR020103">
    <property type="entry name" value="PsdUridine_synth_cat_dom_sf"/>
</dbReference>
<dbReference type="EC" id="5.4.99.-" evidence="3"/>
<comment type="similarity">
    <text evidence="1 3">Belongs to the pseudouridine synthase RsuA family.</text>
</comment>
<dbReference type="NCBIfam" id="TIGR00093">
    <property type="entry name" value="pseudouridine synthase"/>
    <property type="match status" value="1"/>
</dbReference>
<sequence length="188" mass="20928">MNKTPPSTLIVFNKPCGVLCQFTGEATDKTLADFIPWPGFYPAGRLDKMSEGLLLLTSDGRLQDRLCHPRHGKEKRYWAQVEGIANDSALEPLLKGLRLGDTHFLPAKAECMEAPALWERTPPIRVRKSVPDSWVCITLNEGKNHQVRRMLAAVGLPVLRLVRVEAAGIGLQGLQPGEYRFQMNVSGR</sequence>
<evidence type="ECO:0000256" key="2">
    <source>
        <dbReference type="ARBA" id="ARBA00023235"/>
    </source>
</evidence>
<evidence type="ECO:0000256" key="3">
    <source>
        <dbReference type="RuleBase" id="RU003887"/>
    </source>
</evidence>
<evidence type="ECO:0000256" key="1">
    <source>
        <dbReference type="ARBA" id="ARBA00008348"/>
    </source>
</evidence>
<dbReference type="GO" id="GO:0009982">
    <property type="term" value="F:pseudouridine synthase activity"/>
    <property type="evidence" value="ECO:0007669"/>
    <property type="project" value="InterPro"/>
</dbReference>
<dbReference type="GO" id="GO:0140098">
    <property type="term" value="F:catalytic activity, acting on RNA"/>
    <property type="evidence" value="ECO:0007669"/>
    <property type="project" value="UniProtKB-ARBA"/>
</dbReference>
<dbReference type="EMBL" id="LNYC01000063">
    <property type="protein sequence ID" value="KTC98501.1"/>
    <property type="molecule type" value="Genomic_DNA"/>
</dbReference>
<dbReference type="Proteomes" id="UP000054785">
    <property type="component" value="Unassembled WGS sequence"/>
</dbReference>
<dbReference type="PANTHER" id="PTHR47683">
    <property type="entry name" value="PSEUDOURIDINE SYNTHASE FAMILY PROTEIN-RELATED"/>
    <property type="match status" value="1"/>
</dbReference>
<dbReference type="InterPro" id="IPR050343">
    <property type="entry name" value="RsuA_PseudoU_synthase"/>
</dbReference>
<dbReference type="Gene3D" id="3.30.70.1560">
    <property type="entry name" value="Alpha-L RNA-binding motif"/>
    <property type="match status" value="1"/>
</dbReference>
<dbReference type="GO" id="GO:0003723">
    <property type="term" value="F:RNA binding"/>
    <property type="evidence" value="ECO:0007669"/>
    <property type="project" value="InterPro"/>
</dbReference>
<dbReference type="InterPro" id="IPR042092">
    <property type="entry name" value="PsdUridine_s_RsuA/RluB/E/F_cat"/>
</dbReference>
<reference evidence="4 5" key="1">
    <citation type="submission" date="2015-11" db="EMBL/GenBank/DDBJ databases">
        <title>Genomic analysis of 38 Legionella species identifies large and diverse effector repertoires.</title>
        <authorList>
            <person name="Burstein D."/>
            <person name="Amaro F."/>
            <person name="Zusman T."/>
            <person name="Lifshitz Z."/>
            <person name="Cohen O."/>
            <person name="Gilbert J.A."/>
            <person name="Pupko T."/>
            <person name="Shuman H.A."/>
            <person name="Segal G."/>
        </authorList>
    </citation>
    <scope>NUCLEOTIDE SEQUENCE [LARGE SCALE GENOMIC DNA]</scope>
    <source>
        <strain evidence="4 5">ATCC 49504</strain>
    </source>
</reference>
<dbReference type="AlphaFoldDB" id="A0A0W0TSW3"/>
<dbReference type="RefSeq" id="WP_028385743.1">
    <property type="nucleotide sequence ID" value="NZ_CAAAHN010000006.1"/>
</dbReference>
<dbReference type="PANTHER" id="PTHR47683:SF2">
    <property type="entry name" value="RNA-BINDING S4 DOMAIN-CONTAINING PROTEIN"/>
    <property type="match status" value="1"/>
</dbReference>
<dbReference type="STRING" id="45065.Lgee_1578"/>